<organism evidence="1 2">
    <name type="scientific">Thermococcus sibiricus</name>
    <dbReference type="NCBI Taxonomy" id="172049"/>
    <lineage>
        <taxon>Archaea</taxon>
        <taxon>Methanobacteriati</taxon>
        <taxon>Methanobacteriota</taxon>
        <taxon>Thermococci</taxon>
        <taxon>Thermococcales</taxon>
        <taxon>Thermococcaceae</taxon>
        <taxon>Thermococcus</taxon>
    </lineage>
</organism>
<dbReference type="InterPro" id="IPR024524">
    <property type="entry name" value="DUF3800"/>
</dbReference>
<dbReference type="PATRIC" id="fig|172049.5.peg.199"/>
<dbReference type="AlphaFoldDB" id="A0A117L0S5"/>
<dbReference type="Pfam" id="PF12686">
    <property type="entry name" value="DUF3800"/>
    <property type="match status" value="1"/>
</dbReference>
<proteinExistence type="predicted"/>
<evidence type="ECO:0000313" key="2">
    <source>
        <dbReference type="Proteomes" id="UP000053911"/>
    </source>
</evidence>
<comment type="caution">
    <text evidence="1">The sequence shown here is derived from an EMBL/GenBank/DDBJ whole genome shotgun (WGS) entry which is preliminary data.</text>
</comment>
<name>A0A117L0S5_9EURY</name>
<dbReference type="EMBL" id="LGFD01000069">
    <property type="protein sequence ID" value="KUK16748.1"/>
    <property type="molecule type" value="Genomic_DNA"/>
</dbReference>
<evidence type="ECO:0000313" key="1">
    <source>
        <dbReference type="EMBL" id="KUK16748.1"/>
    </source>
</evidence>
<protein>
    <recommendedName>
        <fullName evidence="3">DUF3800 domain-containing protein</fullName>
    </recommendedName>
</protein>
<sequence>MTHIYIILDEAGDLGFSEKSSRYFVMGAIVLRVEDVKKARRIPKKAREKLGKRKKDVPELKASKSDDKIRSFVLTELLKCPSAQISAVYVNKKNTYDYIRNNKSHKTKHYNYIARVLIVDSLKLYLEKIGYTPDKALTIEVYLDHYHTTKFRKKNLEKYIQRMITEAIPYEANVQIHQKDSQAEPLIQVADFVVNAFYRKLNGEDNLLTKFETMGRILKFKQIY</sequence>
<dbReference type="RefSeq" id="WP_283217965.1">
    <property type="nucleotide sequence ID" value="NZ_LGFD01000069.1"/>
</dbReference>
<reference evidence="2" key="1">
    <citation type="journal article" date="2015" name="MBio">
        <title>Genome-Resolved Metagenomic Analysis Reveals Roles for Candidate Phyla and Other Microbial Community Members in Biogeochemical Transformations in Oil Reservoirs.</title>
        <authorList>
            <person name="Hu P."/>
            <person name="Tom L."/>
            <person name="Singh A."/>
            <person name="Thomas B.C."/>
            <person name="Baker B.J."/>
            <person name="Piceno Y.M."/>
            <person name="Andersen G.L."/>
            <person name="Banfield J.F."/>
        </authorList>
    </citation>
    <scope>NUCLEOTIDE SEQUENCE [LARGE SCALE GENOMIC DNA]</scope>
</reference>
<dbReference type="Proteomes" id="UP000053911">
    <property type="component" value="Unassembled WGS sequence"/>
</dbReference>
<gene>
    <name evidence="1" type="ORF">XD54_1962</name>
</gene>
<evidence type="ECO:0008006" key="3">
    <source>
        <dbReference type="Google" id="ProtNLM"/>
    </source>
</evidence>
<accession>A0A117L0S5</accession>